<dbReference type="VEuPathDB" id="FungiDB:SPPG_07084"/>
<dbReference type="AlphaFoldDB" id="A0A0L0H9E1"/>
<feature type="region of interest" description="Disordered" evidence="1">
    <location>
        <begin position="231"/>
        <end position="267"/>
    </location>
</feature>
<dbReference type="RefSeq" id="XP_016605656.1">
    <property type="nucleotide sequence ID" value="XM_016755265.1"/>
</dbReference>
<dbReference type="GeneID" id="27690332"/>
<gene>
    <name evidence="2" type="ORF">SPPG_07084</name>
</gene>
<reference evidence="2 3" key="1">
    <citation type="submission" date="2009-08" db="EMBL/GenBank/DDBJ databases">
        <title>The Genome Sequence of Spizellomyces punctatus strain DAOM BR117.</title>
        <authorList>
            <consortium name="The Broad Institute Genome Sequencing Platform"/>
            <person name="Russ C."/>
            <person name="Cuomo C."/>
            <person name="Shea T."/>
            <person name="Young S.K."/>
            <person name="Zeng Q."/>
            <person name="Koehrsen M."/>
            <person name="Haas B."/>
            <person name="Borodovsky M."/>
            <person name="Guigo R."/>
            <person name="Alvarado L."/>
            <person name="Berlin A."/>
            <person name="Bochicchio J."/>
            <person name="Borenstein D."/>
            <person name="Chapman S."/>
            <person name="Chen Z."/>
            <person name="Engels R."/>
            <person name="Freedman E."/>
            <person name="Gellesch M."/>
            <person name="Goldberg J."/>
            <person name="Griggs A."/>
            <person name="Gujja S."/>
            <person name="Heiman D."/>
            <person name="Hepburn T."/>
            <person name="Howarth C."/>
            <person name="Jen D."/>
            <person name="Larson L."/>
            <person name="Lewis B."/>
            <person name="Mehta T."/>
            <person name="Park D."/>
            <person name="Pearson M."/>
            <person name="Roberts A."/>
            <person name="Saif S."/>
            <person name="Shenoy N."/>
            <person name="Sisk P."/>
            <person name="Stolte C."/>
            <person name="Sykes S."/>
            <person name="Thomson T."/>
            <person name="Walk T."/>
            <person name="White J."/>
            <person name="Yandava C."/>
            <person name="Burger G."/>
            <person name="Gray M.W."/>
            <person name="Holland P.W.H."/>
            <person name="King N."/>
            <person name="Lang F.B.F."/>
            <person name="Roger A.J."/>
            <person name="Ruiz-Trillo I."/>
            <person name="Lander E."/>
            <person name="Nusbaum C."/>
        </authorList>
    </citation>
    <scope>NUCLEOTIDE SEQUENCE [LARGE SCALE GENOMIC DNA]</scope>
    <source>
        <strain evidence="2 3">DAOM BR117</strain>
    </source>
</reference>
<evidence type="ECO:0000256" key="1">
    <source>
        <dbReference type="SAM" id="MobiDB-lite"/>
    </source>
</evidence>
<keyword evidence="3" id="KW-1185">Reference proteome</keyword>
<protein>
    <submittedName>
        <fullName evidence="2">Uncharacterized protein</fullName>
    </submittedName>
</protein>
<feature type="compositionally biased region" description="Acidic residues" evidence="1">
    <location>
        <begin position="231"/>
        <end position="260"/>
    </location>
</feature>
<evidence type="ECO:0000313" key="2">
    <source>
        <dbReference type="EMBL" id="KNC97616.1"/>
    </source>
</evidence>
<dbReference type="Proteomes" id="UP000053201">
    <property type="component" value="Unassembled WGS sequence"/>
</dbReference>
<evidence type="ECO:0000313" key="3">
    <source>
        <dbReference type="Proteomes" id="UP000053201"/>
    </source>
</evidence>
<name>A0A0L0H9E1_SPIPD</name>
<accession>A0A0L0H9E1</accession>
<proteinExistence type="predicted"/>
<dbReference type="InParanoid" id="A0A0L0H9E1"/>
<sequence>MAATGTITHYLTVTGREYLANTGIASSELASVNFDSGLFPYARDKLRRQKNWRQDGNVHFVYHGATSGGRRPSAEDTILDPPTTVDLTGKHLALFSAIRDPTRRPNECFLCSKEMNLVGWHAFDRMPVIPAPLAPQAPTIAQVEEPCLSTAVTQRVLNAACVLTDMLVHPVGTYQAAKDVIVDTLPVVKEVVTSPIKVAQEATSDIAATAARLSGLRISSREPWAFLDDLAEDTGTEDPIESDEEEEEEEEEQKDQEEVEQEKGPTIAGVSEELQIQFTELLKALDRRFDKIDDKLDRRFAKIDRRFAKIDRTMGAMFEYVGRGQVLAHVKRIFNIDETAIVEGMKLQGREFAKEENEPSFRRLWTALRQNYETQWTRDAIPVKMKPAKIEINFLYFCYHSGISGTSIVSPPWASPKAPLDQDFEASRSATGVGKIMSALGFSAPNAILVGEMTISGLELNNKATKRKLGQLERAIVFLCTHYSIKPTRIFAFLHTLGRLRAPARQFRDDLFGPNGYARSFPILARLAREERFVMVPA</sequence>
<dbReference type="EMBL" id="KQ257463">
    <property type="protein sequence ID" value="KNC97616.1"/>
    <property type="molecule type" value="Genomic_DNA"/>
</dbReference>
<dbReference type="OrthoDB" id="2145454at2759"/>
<organism evidence="2 3">
    <name type="scientific">Spizellomyces punctatus (strain DAOM BR117)</name>
    <dbReference type="NCBI Taxonomy" id="645134"/>
    <lineage>
        <taxon>Eukaryota</taxon>
        <taxon>Fungi</taxon>
        <taxon>Fungi incertae sedis</taxon>
        <taxon>Chytridiomycota</taxon>
        <taxon>Chytridiomycota incertae sedis</taxon>
        <taxon>Chytridiomycetes</taxon>
        <taxon>Spizellomycetales</taxon>
        <taxon>Spizellomycetaceae</taxon>
        <taxon>Spizellomyces</taxon>
    </lineage>
</organism>